<dbReference type="Gene3D" id="3.40.50.720">
    <property type="entry name" value="NAD(P)-binding Rossmann-like Domain"/>
    <property type="match status" value="1"/>
</dbReference>
<evidence type="ECO:0000259" key="1">
    <source>
        <dbReference type="Pfam" id="PF01408"/>
    </source>
</evidence>
<proteinExistence type="predicted"/>
<gene>
    <name evidence="3" type="ORF">J2I46_18150</name>
</gene>
<name>A0ABS3JKJ0_9BACT</name>
<dbReference type="Gene3D" id="3.30.360.10">
    <property type="entry name" value="Dihydrodipicolinate Reductase, domain 2"/>
    <property type="match status" value="1"/>
</dbReference>
<dbReference type="SUPFAM" id="SSF51735">
    <property type="entry name" value="NAD(P)-binding Rossmann-fold domains"/>
    <property type="match status" value="1"/>
</dbReference>
<evidence type="ECO:0000313" key="3">
    <source>
        <dbReference type="EMBL" id="MBO0950524.1"/>
    </source>
</evidence>
<feature type="domain" description="Gfo/Idh/MocA-like oxidoreductase N-terminal" evidence="1">
    <location>
        <begin position="51"/>
        <end position="181"/>
    </location>
</feature>
<protein>
    <submittedName>
        <fullName evidence="3">Gfo/Idh/MocA family oxidoreductase</fullName>
    </submittedName>
</protein>
<comment type="caution">
    <text evidence="3">The sequence shown here is derived from an EMBL/GenBank/DDBJ whole genome shotgun (WGS) entry which is preliminary data.</text>
</comment>
<accession>A0ABS3JKJ0</accession>
<dbReference type="InterPro" id="IPR000683">
    <property type="entry name" value="Gfo/Idh/MocA-like_OxRdtase_N"/>
</dbReference>
<dbReference type="InterPro" id="IPR050463">
    <property type="entry name" value="Gfo/Idh/MocA_oxidrdct_glycsds"/>
</dbReference>
<dbReference type="PANTHER" id="PTHR43818">
    <property type="entry name" value="BCDNA.GH03377"/>
    <property type="match status" value="1"/>
</dbReference>
<dbReference type="Pfam" id="PF01408">
    <property type="entry name" value="GFO_IDH_MocA"/>
    <property type="match status" value="1"/>
</dbReference>
<dbReference type="InterPro" id="IPR043906">
    <property type="entry name" value="Gfo/Idh/MocA_OxRdtase_bact_C"/>
</dbReference>
<keyword evidence="4" id="KW-1185">Reference proteome</keyword>
<dbReference type="PANTHER" id="PTHR43818:SF5">
    <property type="entry name" value="OXIDOREDUCTASE FAMILY PROTEIN"/>
    <property type="match status" value="1"/>
</dbReference>
<evidence type="ECO:0000313" key="4">
    <source>
        <dbReference type="Proteomes" id="UP000664628"/>
    </source>
</evidence>
<dbReference type="SUPFAM" id="SSF55347">
    <property type="entry name" value="Glyceraldehyde-3-phosphate dehydrogenase-like, C-terminal domain"/>
    <property type="match status" value="1"/>
</dbReference>
<organism evidence="3 4">
    <name type="scientific">Fibrella forsythiae</name>
    <dbReference type="NCBI Taxonomy" id="2817061"/>
    <lineage>
        <taxon>Bacteria</taxon>
        <taxon>Pseudomonadati</taxon>
        <taxon>Bacteroidota</taxon>
        <taxon>Cytophagia</taxon>
        <taxon>Cytophagales</taxon>
        <taxon>Spirosomataceae</taxon>
        <taxon>Fibrella</taxon>
    </lineage>
</organism>
<feature type="domain" description="Gfo/Idh/MocA-like oxidoreductase bacterial type C-terminal" evidence="2">
    <location>
        <begin position="220"/>
        <end position="438"/>
    </location>
</feature>
<dbReference type="EMBL" id="JAFMYW010000005">
    <property type="protein sequence ID" value="MBO0950524.1"/>
    <property type="molecule type" value="Genomic_DNA"/>
</dbReference>
<reference evidence="3 4" key="1">
    <citation type="submission" date="2021-03" db="EMBL/GenBank/DDBJ databases">
        <title>Fibrella sp. HMF5405 genome sequencing and assembly.</title>
        <authorList>
            <person name="Kang H."/>
            <person name="Kim H."/>
            <person name="Bae S."/>
            <person name="Joh K."/>
        </authorList>
    </citation>
    <scope>NUCLEOTIDE SEQUENCE [LARGE SCALE GENOMIC DNA]</scope>
    <source>
        <strain evidence="3 4">HMF5405</strain>
    </source>
</reference>
<sequence length="441" mass="49641">MKNDNETATSRRLFLENSAKAVAGFMIVPRFVLGGKRPDGTKYLAPSDVISLGFIGTGKQAKGLGTSFLSTNEARIVAISEVYKAKAEAFLDRVKTHYEKNTQLGTYSDIPVYNDFRQLLARKDVDAVVIAAPDHWHAAMAVRAAQAGKDIYCEKLLSLTVKEGRAMVDATRKHNRVFQTGSMQRSWPEFRQTAELVRNGYIGQIKQIKVNVGPPPVAYNLPAEIVPEGLDWDKWLGPNVPVVFNSELAPPLSKDVFPNWRNYREFGGGMVTDWGAHMFDIVQWALDMDASGPVDVIAPDGKEHPFLTYRYDNGITMTHEKWDWNNAIQFIGTEGEIRVQRRKLETTPASLATKVIGETEKHVYKSDNHYKDFLDAMRTRNKPICDVEVGHRTASVCNIGNIAYQLKRPLQWNPKKEQFKNDPEANALLGRSMTNEWGIKI</sequence>
<dbReference type="RefSeq" id="WP_207330468.1">
    <property type="nucleotide sequence ID" value="NZ_JAFMYW010000005.1"/>
</dbReference>
<dbReference type="Proteomes" id="UP000664628">
    <property type="component" value="Unassembled WGS sequence"/>
</dbReference>
<evidence type="ECO:0000259" key="2">
    <source>
        <dbReference type="Pfam" id="PF19051"/>
    </source>
</evidence>
<dbReference type="InterPro" id="IPR036291">
    <property type="entry name" value="NAD(P)-bd_dom_sf"/>
</dbReference>
<dbReference type="Pfam" id="PF19051">
    <property type="entry name" value="GFO_IDH_MocA_C2"/>
    <property type="match status" value="1"/>
</dbReference>